<reference evidence="3 4" key="1">
    <citation type="journal article" date="2024" name="BMC Genomics">
        <title>De novo assembly and annotation of Popillia japonica's genome with initial clues to its potential as an invasive pest.</title>
        <authorList>
            <person name="Cucini C."/>
            <person name="Boschi S."/>
            <person name="Funari R."/>
            <person name="Cardaioli E."/>
            <person name="Iannotti N."/>
            <person name="Marturano G."/>
            <person name="Paoli F."/>
            <person name="Bruttini M."/>
            <person name="Carapelli A."/>
            <person name="Frati F."/>
            <person name="Nardi F."/>
        </authorList>
    </citation>
    <scope>NUCLEOTIDE SEQUENCE [LARGE SCALE GENOMIC DNA]</scope>
    <source>
        <strain evidence="3">DMR45628</strain>
    </source>
</reference>
<evidence type="ECO:0000313" key="3">
    <source>
        <dbReference type="EMBL" id="KAK9738865.1"/>
    </source>
</evidence>
<dbReference type="Proteomes" id="UP001458880">
    <property type="component" value="Unassembled WGS sequence"/>
</dbReference>
<evidence type="ECO:0000259" key="2">
    <source>
        <dbReference type="PROSITE" id="PS51031"/>
    </source>
</evidence>
<dbReference type="InterPro" id="IPR004210">
    <property type="entry name" value="BESS_motif"/>
</dbReference>
<dbReference type="GO" id="GO:0005634">
    <property type="term" value="C:nucleus"/>
    <property type="evidence" value="ECO:0007669"/>
    <property type="project" value="UniProtKB-SubCell"/>
</dbReference>
<organism evidence="3 4">
    <name type="scientific">Popillia japonica</name>
    <name type="common">Japanese beetle</name>
    <dbReference type="NCBI Taxonomy" id="7064"/>
    <lineage>
        <taxon>Eukaryota</taxon>
        <taxon>Metazoa</taxon>
        <taxon>Ecdysozoa</taxon>
        <taxon>Arthropoda</taxon>
        <taxon>Hexapoda</taxon>
        <taxon>Insecta</taxon>
        <taxon>Pterygota</taxon>
        <taxon>Neoptera</taxon>
        <taxon>Endopterygota</taxon>
        <taxon>Coleoptera</taxon>
        <taxon>Polyphaga</taxon>
        <taxon>Scarabaeiformia</taxon>
        <taxon>Scarabaeidae</taxon>
        <taxon>Rutelinae</taxon>
        <taxon>Popillia</taxon>
    </lineage>
</organism>
<feature type="domain" description="BESS" evidence="2">
    <location>
        <begin position="38"/>
        <end position="77"/>
    </location>
</feature>
<name>A0AAW1LYM5_POPJA</name>
<keyword evidence="4" id="KW-1185">Reference proteome</keyword>
<comment type="caution">
    <text evidence="3">The sequence shown here is derived from an EMBL/GenBank/DDBJ whole genome shotgun (WGS) entry which is preliminary data.</text>
</comment>
<accession>A0AAW1LYM5</accession>
<comment type="subcellular location">
    <subcellularLocation>
        <location evidence="1">Nucleus</location>
    </subcellularLocation>
</comment>
<sequence>MTTLRVAKKRKSSSTSEAHRLQLLQDIARRSHHVSEPQDQTDLFFASIAKIVKKLPPQEQIRLRLEVGTLIWNAELAFYNQTNRNIYYFPSPGPST</sequence>
<gene>
    <name evidence="3" type="ORF">QE152_g9458</name>
</gene>
<proteinExistence type="predicted"/>
<keyword evidence="1" id="KW-0539">Nucleus</keyword>
<dbReference type="GO" id="GO:0003677">
    <property type="term" value="F:DNA binding"/>
    <property type="evidence" value="ECO:0007669"/>
    <property type="project" value="InterPro"/>
</dbReference>
<evidence type="ECO:0000313" key="4">
    <source>
        <dbReference type="Proteomes" id="UP001458880"/>
    </source>
</evidence>
<protein>
    <recommendedName>
        <fullName evidence="2">BESS domain-containing protein</fullName>
    </recommendedName>
</protein>
<dbReference type="AlphaFoldDB" id="A0AAW1LYM5"/>
<dbReference type="PROSITE" id="PS51031">
    <property type="entry name" value="BESS"/>
    <property type="match status" value="1"/>
</dbReference>
<dbReference type="EMBL" id="JASPKY010000081">
    <property type="protein sequence ID" value="KAK9738865.1"/>
    <property type="molecule type" value="Genomic_DNA"/>
</dbReference>
<evidence type="ECO:0000256" key="1">
    <source>
        <dbReference type="PROSITE-ProRule" id="PRU00371"/>
    </source>
</evidence>